<evidence type="ECO:0000313" key="2">
    <source>
        <dbReference type="EMBL" id="MDG2990881.1"/>
    </source>
</evidence>
<dbReference type="Proteomes" id="UP001154265">
    <property type="component" value="Unassembled WGS sequence"/>
</dbReference>
<evidence type="ECO:0000256" key="1">
    <source>
        <dbReference type="SAM" id="Phobius"/>
    </source>
</evidence>
<protein>
    <submittedName>
        <fullName evidence="2">DUF2834 domain-containing protein</fullName>
    </submittedName>
</protein>
<keyword evidence="3" id="KW-1185">Reference proteome</keyword>
<reference evidence="2" key="2">
    <citation type="submission" date="2022-01" db="EMBL/GenBank/DDBJ databases">
        <authorList>
            <person name="Zivanovic Y."/>
            <person name="Moreira D."/>
            <person name="Lopez-Garcia P."/>
        </authorList>
    </citation>
    <scope>NUCLEOTIDE SEQUENCE</scope>
    <source>
        <strain evidence="2">G9</strain>
    </source>
</reference>
<feature type="transmembrane region" description="Helical" evidence="1">
    <location>
        <begin position="44"/>
        <end position="68"/>
    </location>
</feature>
<organism evidence="2 3">
    <name type="scientific">Candidatus Synechococcus calcipolaris G9</name>
    <dbReference type="NCBI Taxonomy" id="1497997"/>
    <lineage>
        <taxon>Bacteria</taxon>
        <taxon>Bacillati</taxon>
        <taxon>Cyanobacteriota</taxon>
        <taxon>Cyanophyceae</taxon>
        <taxon>Synechococcales</taxon>
        <taxon>Synechococcaceae</taxon>
        <taxon>Synechococcus</taxon>
    </lineage>
</organism>
<evidence type="ECO:0000313" key="3">
    <source>
        <dbReference type="Proteomes" id="UP001154265"/>
    </source>
</evidence>
<dbReference type="EMBL" id="JAKKUT010000002">
    <property type="protein sequence ID" value="MDG2990881.1"/>
    <property type="molecule type" value="Genomic_DNA"/>
</dbReference>
<comment type="caution">
    <text evidence="2">The sequence shown here is derived from an EMBL/GenBank/DDBJ whole genome shotgun (WGS) entry which is preliminary data.</text>
</comment>
<feature type="transmembrane region" description="Helical" evidence="1">
    <location>
        <begin position="75"/>
        <end position="98"/>
    </location>
</feature>
<dbReference type="PANTHER" id="PTHR36009:SF3">
    <property type="entry name" value="TRANSMEMBRANE PROTEIN"/>
    <property type="match status" value="1"/>
</dbReference>
<sequence>MIKTISLFTLWLAFMGYGFFLAPPDHPDTLDLIGRLIRGPWQGINPLVIALFNLMGIWPFIYTAVVLVDGRGQKLPGWLFAAGGFLLGAFALIPYLALRRPNPTFQGPLDWGLRIWEWRGTGILLLLATVGLVGYGVTQGNWADFWHQWQTRRFIHLMSIVFLSTDPTISLTFGG</sequence>
<feature type="transmembrane region" description="Helical" evidence="1">
    <location>
        <begin position="118"/>
        <end position="142"/>
    </location>
</feature>
<keyword evidence="1" id="KW-0812">Transmembrane</keyword>
<gene>
    <name evidence="2" type="ORF">L3556_08065</name>
</gene>
<dbReference type="RefSeq" id="WP_277866773.1">
    <property type="nucleotide sequence ID" value="NZ_JAKKUT010000002.1"/>
</dbReference>
<reference evidence="2" key="1">
    <citation type="journal article" date="2022" name="Genome Biol. Evol.">
        <title>A New Gene Family Diagnostic for Intracellular Biomineralization of Amorphous Ca Carbonates by Cyanobacteria.</title>
        <authorList>
            <person name="Benzerara K."/>
            <person name="Duprat E."/>
            <person name="Bitard-Feildel T."/>
            <person name="Caumes G."/>
            <person name="Cassier-Chauvat C."/>
            <person name="Chauvat F."/>
            <person name="Dezi M."/>
            <person name="Diop S.I."/>
            <person name="Gaschignard G."/>
            <person name="Gorgen S."/>
            <person name="Gugger M."/>
            <person name="Lopez-Garcia P."/>
            <person name="Millet M."/>
            <person name="Skouri-Panet F."/>
            <person name="Moreira D."/>
            <person name="Callebaut I."/>
        </authorList>
    </citation>
    <scope>NUCLEOTIDE SEQUENCE</scope>
    <source>
        <strain evidence="2">G9</strain>
    </source>
</reference>
<dbReference type="PANTHER" id="PTHR36009">
    <property type="match status" value="1"/>
</dbReference>
<keyword evidence="1" id="KW-1133">Transmembrane helix</keyword>
<accession>A0ABT6EYK9</accession>
<proteinExistence type="predicted"/>
<name>A0ABT6EYK9_9SYNE</name>
<keyword evidence="1" id="KW-0472">Membrane</keyword>